<keyword evidence="2" id="KW-1185">Reference proteome</keyword>
<reference evidence="1 2" key="1">
    <citation type="journal article" date="2014" name="Arch. Microbiol.">
        <title>Bacillus mesophilum sp. nov., strain IITR-54T, a novel 4-chlorobiphenyl dechlorinating bacterium.</title>
        <authorList>
            <person name="Manickam N."/>
            <person name="Singh N.K."/>
            <person name="Bajaj A."/>
            <person name="Kumar R.M."/>
            <person name="Kaur G."/>
            <person name="Kaur N."/>
            <person name="Bala M."/>
            <person name="Kumar A."/>
            <person name="Mayilraj S."/>
        </authorList>
    </citation>
    <scope>NUCLEOTIDE SEQUENCE [LARGE SCALE GENOMIC DNA]</scope>
    <source>
        <strain evidence="1 2">IITR-54</strain>
    </source>
</reference>
<name>A0A7V7RMQ5_9BACI</name>
<dbReference type="InterPro" id="IPR019658">
    <property type="entry name" value="DUF2515"/>
</dbReference>
<dbReference type="EMBL" id="WBOT01000002">
    <property type="protein sequence ID" value="KAB2333646.1"/>
    <property type="molecule type" value="Genomic_DNA"/>
</dbReference>
<evidence type="ECO:0000313" key="2">
    <source>
        <dbReference type="Proteomes" id="UP000441354"/>
    </source>
</evidence>
<protein>
    <submittedName>
        <fullName evidence="1">DUF2515 domain-containing protein</fullName>
    </submittedName>
</protein>
<dbReference type="RefSeq" id="WP_151573042.1">
    <property type="nucleotide sequence ID" value="NZ_WBOT01000002.1"/>
</dbReference>
<dbReference type="AlphaFoldDB" id="A0A7V7RMQ5"/>
<dbReference type="Proteomes" id="UP000441354">
    <property type="component" value="Unassembled WGS sequence"/>
</dbReference>
<proteinExistence type="predicted"/>
<comment type="caution">
    <text evidence="1">The sequence shown here is derived from an EMBL/GenBank/DDBJ whole genome shotgun (WGS) entry which is preliminary data.</text>
</comment>
<dbReference type="OrthoDB" id="2690514at2"/>
<accession>A0A7V7RMQ5</accession>
<dbReference type="Pfam" id="PF10720">
    <property type="entry name" value="DUF2515"/>
    <property type="match status" value="1"/>
</dbReference>
<evidence type="ECO:0000313" key="1">
    <source>
        <dbReference type="EMBL" id="KAB2333646.1"/>
    </source>
</evidence>
<organism evidence="1 2">
    <name type="scientific">Bacillus mesophilum</name>
    <dbReference type="NCBI Taxonomy" id="1071718"/>
    <lineage>
        <taxon>Bacteria</taxon>
        <taxon>Bacillati</taxon>
        <taxon>Bacillota</taxon>
        <taxon>Bacilli</taxon>
        <taxon>Bacillales</taxon>
        <taxon>Bacillaceae</taxon>
        <taxon>Bacillus</taxon>
    </lineage>
</organism>
<gene>
    <name evidence="1" type="ORF">F7732_06040</name>
</gene>
<sequence>MLIKRRPASGKEHQDIILAINNQTAFYNRDNVSRTNAYLNYYLQHQDIQWAFLASMVSRNAGWNMCDLEGELFPDLLSANFRSRLFLTYERANWLIFQDAYPQLLLYHYSTKIGEPLFHLLRNFHVSSFMEKEWMLYWHLQDLQRLMTSLIINEQNVIQRPVIEYGVYREKVFGSILFSLQDWFHFSVVLFPTIYGELYGASVHGFKNISNRIELGKALATVLFSNEHYADFLEFALKTEHTGSRHDYERYFPFKHNRKTPMLRLTFPLVRHHRHQFEDWSNSTAIKSQWYKRDKGIAMPHSLTEWYFSKQEQLQLAHACKNVLLRFLSKKKNR</sequence>